<dbReference type="Proteomes" id="UP001300672">
    <property type="component" value="Chromosome"/>
</dbReference>
<dbReference type="KEGG" id="tdu:QJT80_14715"/>
<reference evidence="1" key="2">
    <citation type="submission" date="2023-04" db="EMBL/GenBank/DDBJ databases">
        <authorList>
            <person name="Beletskiy A.V."/>
            <person name="Mardanov A.V."/>
            <person name="Ravin N.V."/>
        </authorList>
    </citation>
    <scope>NUCLEOTIDE SEQUENCE</scope>
    <source>
        <strain evidence="1">GKL-01</strain>
    </source>
</reference>
<evidence type="ECO:0000313" key="1">
    <source>
        <dbReference type="EMBL" id="WGZ90726.1"/>
    </source>
</evidence>
<dbReference type="Gene3D" id="2.60.40.10">
    <property type="entry name" value="Immunoglobulins"/>
    <property type="match status" value="1"/>
</dbReference>
<name>A0AA95H4Q8_9GAMM</name>
<dbReference type="AlphaFoldDB" id="A0AA95H4Q8"/>
<accession>A0AA95H4Q8</accession>
<dbReference type="EMBL" id="CP124755">
    <property type="protein sequence ID" value="WGZ90726.1"/>
    <property type="molecule type" value="Genomic_DNA"/>
</dbReference>
<dbReference type="InterPro" id="IPR013783">
    <property type="entry name" value="Ig-like_fold"/>
</dbReference>
<organism evidence="1">
    <name type="scientific">Candidatus Thiocaldithrix dubininis</name>
    <dbReference type="NCBI Taxonomy" id="3080823"/>
    <lineage>
        <taxon>Bacteria</taxon>
        <taxon>Pseudomonadati</taxon>
        <taxon>Pseudomonadota</taxon>
        <taxon>Gammaproteobacteria</taxon>
        <taxon>Thiotrichales</taxon>
        <taxon>Thiotrichaceae</taxon>
        <taxon>Candidatus Thiocaldithrix</taxon>
    </lineage>
</organism>
<gene>
    <name evidence="1" type="ORF">QJT80_14715</name>
</gene>
<dbReference type="SUPFAM" id="SSF117074">
    <property type="entry name" value="Hypothetical protein PA1324"/>
    <property type="match status" value="1"/>
</dbReference>
<proteinExistence type="predicted"/>
<protein>
    <recommendedName>
        <fullName evidence="2">SD-repeat containing protein B domain-containing protein</fullName>
    </recommendedName>
</protein>
<reference evidence="1" key="1">
    <citation type="journal article" date="2023" name="Int. J. Mol. Sci.">
        <title>Metagenomics Revealed a New Genus 'Candidatus Thiocaldithrix dubininis' gen. nov., sp. nov. and a New Species 'Candidatus Thiothrix putei' sp. nov. in the Family Thiotrichaceae, Some Members of Which Have Traits of Both Na+- and H+-Motive Energetics.</title>
        <authorList>
            <person name="Ravin N.V."/>
            <person name="Muntyan M.S."/>
            <person name="Smolyakov D.D."/>
            <person name="Rudenko T.S."/>
            <person name="Beletsky A.V."/>
            <person name="Mardanov A.V."/>
            <person name="Grabovich M.Y."/>
        </authorList>
    </citation>
    <scope>NUCLEOTIDE SEQUENCE</scope>
    <source>
        <strain evidence="1">GKL-01</strain>
    </source>
</reference>
<evidence type="ECO:0008006" key="2">
    <source>
        <dbReference type="Google" id="ProtNLM"/>
    </source>
</evidence>
<sequence length="738" mass="81005">MYGQAVETVMAYQTWLYNAPRFAVVVFILVSQLVWAESAQTDEDLLLDTDSVVANIQALTPFEAEQEKLKQLISQAPKAYKDKVMDKSALQTLSEAEAKTAETEPDGFQLYTVETRAGWSNTQMNEFTTDSLSAGTHLDYQLETQNYGDVQVQADTSFKQYDATWQSTKNHYEKVTVRNRNLPVSDSIIADTEVGDIVSRVPSGFARSSRVGLGNSSVRGVGTRLTGEKFEVVAGTGKRGYLVGESYAGYKPLDGNLTWAGYSQPVGEHTAVAAHYTHVDQLHDNQLSETDNANTKLTVDSLALGANYTKATDNAEINASVLLLHSQTQDSQAHTQAANGVMLDASIKKGKQQHSVGVYSSQPNLRYAESSLPASQGAYWRWEQQHARQSMGTYVEVEQSQGQASHTDNKLTRLSASANASYQLERGHSVGASLQLNHSINELNAGNETSNQQRGAHLNAYYQGRWQNKRSQVNVNAHYNDQVVANAPAATGYELQWEQDWLADSYTTMRPELSSTLGVAVDQSQQDKQVYPTAGIRGRYWLDADWSVGGSLRYTSRTGNLATSQGLAGSVNTEYELGQGWSVGGSVNLNQAKVDVNATAFSQPLVSRTTDKSAYVYLRWQGTRGKPYQAVGKASKGKRGTGSIQGLVFFDKNRDGLRQADEPGIPQVEVVLDDGYRVTTDQHGQFDMPTVWVGEHTVSLDSSTIPLPWEVPNSKAKQVKVAIRSTKELALPLYKIGE</sequence>